<dbReference type="Proteomes" id="UP001497602">
    <property type="component" value="Unassembled WGS sequence"/>
</dbReference>
<dbReference type="Pfam" id="PF05593">
    <property type="entry name" value="RHS_repeat"/>
    <property type="match status" value="1"/>
</dbReference>
<dbReference type="InterPro" id="IPR031325">
    <property type="entry name" value="RHS_repeat"/>
</dbReference>
<proteinExistence type="predicted"/>
<gene>
    <name evidence="1" type="ORF">T190115A13A_20230</name>
</gene>
<name>A0ABP1FEE4_9FLAO</name>
<dbReference type="RefSeq" id="WP_348738648.1">
    <property type="nucleotide sequence ID" value="NZ_CAXJRC010000022.1"/>
</dbReference>
<evidence type="ECO:0008006" key="3">
    <source>
        <dbReference type="Google" id="ProtNLM"/>
    </source>
</evidence>
<sequence length="1118" mass="126690">MKRVLLSIFTMLVYVVGYGQDLPTIVPPSPEATSLAKFTEIPVSHYTGLPTIGVPLYEIDFEGLKIPIGLSYHARGIKVEEIASRVGIGWALNAGGAITRQIRDKDDFGGVHKGYLKENYYSDFFTNPATRLDVATKDVAQEMDLVPDQFIFNFLGYSGKFIFDQKTKEAVLQSYDDIKIQMIGDSNSDSYFIVTTSNGFQFYFGSPHISMPTREAKSYDETLNNYQSSDGDTGVIPNNDSTPSVNTWHLIDIVSPNGKKVSFNYKEETTNFYRRSYDKKNTSTKKIISFFAAYRGHQYQLEEIIFDQGKVTFVKDNNEREDLEGAYALSSVEVENTNKRVLKYNFNYSYSNDNSSSNMNNYLFSNEPKAGKRLFLDTIQLIGNNDKSELYRSFEYTNKSELPNRFSNEQDYWGYYNGKANGPYLTDFGTNGYLGDRTVDIEKANVGLIKKINYPTGGYTTYTFEANKAIMPDYFKDLYFANPNPKLESKYAYVTRGEHFRTSYGKYESESFTINEEDIGPIDVRVSFGSDGANCILSSDNNYQIDSSCKYRVSIVHENGSDVLINNIPLQLFSTPINEPNSIPIEYLPPGSYKIRVEVSGIDNPNDDQGKFGVYLNWHTGSSLNNLIYSGGNRIQKIENYSVDSGKITRTFEYLINDRDHIQKGEKTSSGLLFSLPSYYYITSTTHLANGTTVSTLGISGARPGSPMTYEQGNHVGYSHVTEYIDTDNTKGLGGKTTYEFTAIPDQGNFYEYPYTLPVNNEWLRGKPLLIRNYKKDATSLDNYSIIKQEEYTYKYADELPTKSLSNPELNIEPTNSSKYLKDRLKFSRPLITYKRDEYFKNAGGGNTHIANPEDYKVYFLSSGVQKLFRKQETTYNTTGEIITSTDYLYDYDKHYQLAGSEVTNSKDEVLQTVNTYPAEGSRLHDEHRIATPITVETYRKVGDQTSKISTQNTVYKDFKGFYLPEIIQAAKGNLGLEDRITYHDYDTEGNPTEVSKQDGTSITYLWGYDYTQPIAKIEGATYAQVMAALGKNSDHDLSYLQNYTESQLQAEMAKARTGLSNALVTSFTYKPLIGVSTVTDARGRVTSYHYDAFNRLHLIKDADGNILKENTYNYKNK</sequence>
<dbReference type="Gene3D" id="2.180.10.10">
    <property type="entry name" value="RHS repeat-associated core"/>
    <property type="match status" value="1"/>
</dbReference>
<reference evidence="1 2" key="1">
    <citation type="submission" date="2024-05" db="EMBL/GenBank/DDBJ databases">
        <authorList>
            <person name="Duchaud E."/>
        </authorList>
    </citation>
    <scope>NUCLEOTIDE SEQUENCE [LARGE SCALE GENOMIC DNA]</scope>
    <source>
        <strain evidence="1">Ena-SAMPLE-TAB-13-05-2024-13:56:06:370-140305</strain>
    </source>
</reference>
<accession>A0ABP1FEE4</accession>
<keyword evidence="2" id="KW-1185">Reference proteome</keyword>
<evidence type="ECO:0000313" key="2">
    <source>
        <dbReference type="Proteomes" id="UP001497602"/>
    </source>
</evidence>
<organism evidence="1 2">
    <name type="scientific">Tenacibaculum vairaonense</name>
    <dbReference type="NCBI Taxonomy" id="3137860"/>
    <lineage>
        <taxon>Bacteria</taxon>
        <taxon>Pseudomonadati</taxon>
        <taxon>Bacteroidota</taxon>
        <taxon>Flavobacteriia</taxon>
        <taxon>Flavobacteriales</taxon>
        <taxon>Flavobacteriaceae</taxon>
        <taxon>Tenacibaculum</taxon>
    </lineage>
</organism>
<comment type="caution">
    <text evidence="1">The sequence shown here is derived from an EMBL/GenBank/DDBJ whole genome shotgun (WGS) entry which is preliminary data.</text>
</comment>
<dbReference type="EMBL" id="CAXJRC010000022">
    <property type="protein sequence ID" value="CAL2106950.1"/>
    <property type="molecule type" value="Genomic_DNA"/>
</dbReference>
<protein>
    <recommendedName>
        <fullName evidence="3">YD repeat-containing protein</fullName>
    </recommendedName>
</protein>
<evidence type="ECO:0000313" key="1">
    <source>
        <dbReference type="EMBL" id="CAL2106950.1"/>
    </source>
</evidence>